<sequence>MAEVENPRTNCSVQNDELYCEPTILSDRSNFSNLKKVHWALNLEEISYFSPDECKTSDSILKKLKIKARSLKNLDICDDLLQKMQEVIERMMDKIFRHSGEFRIQDFNDLKNDWDKLFELYGE</sequence>
<evidence type="ECO:0000313" key="2">
    <source>
        <dbReference type="Proteomes" id="UP000275408"/>
    </source>
</evidence>
<protein>
    <submittedName>
        <fullName evidence="1">Uncharacterized protein</fullName>
    </submittedName>
</protein>
<gene>
    <name evidence="1" type="ORF">pdam_00004499</name>
</gene>
<organism evidence="1 2">
    <name type="scientific">Pocillopora damicornis</name>
    <name type="common">Cauliflower coral</name>
    <name type="synonym">Millepora damicornis</name>
    <dbReference type="NCBI Taxonomy" id="46731"/>
    <lineage>
        <taxon>Eukaryota</taxon>
        <taxon>Metazoa</taxon>
        <taxon>Cnidaria</taxon>
        <taxon>Anthozoa</taxon>
        <taxon>Hexacorallia</taxon>
        <taxon>Scleractinia</taxon>
        <taxon>Astrocoeniina</taxon>
        <taxon>Pocilloporidae</taxon>
        <taxon>Pocillopora</taxon>
    </lineage>
</organism>
<comment type="caution">
    <text evidence="1">The sequence shown here is derived from an EMBL/GenBank/DDBJ whole genome shotgun (WGS) entry which is preliminary data.</text>
</comment>
<proteinExistence type="predicted"/>
<accession>A0A3M6V2G4</accession>
<dbReference type="EMBL" id="RCHS01000245">
    <property type="protein sequence ID" value="RMX60077.1"/>
    <property type="molecule type" value="Genomic_DNA"/>
</dbReference>
<dbReference type="AlphaFoldDB" id="A0A3M6V2G4"/>
<keyword evidence="2" id="KW-1185">Reference proteome</keyword>
<reference evidence="1 2" key="1">
    <citation type="journal article" date="2018" name="Sci. Rep.">
        <title>Comparative analysis of the Pocillopora damicornis genome highlights role of immune system in coral evolution.</title>
        <authorList>
            <person name="Cunning R."/>
            <person name="Bay R.A."/>
            <person name="Gillette P."/>
            <person name="Baker A.C."/>
            <person name="Traylor-Knowles N."/>
        </authorList>
    </citation>
    <scope>NUCLEOTIDE SEQUENCE [LARGE SCALE GENOMIC DNA]</scope>
    <source>
        <strain evidence="1">RSMAS</strain>
        <tissue evidence="1">Whole animal</tissue>
    </source>
</reference>
<dbReference type="Proteomes" id="UP000275408">
    <property type="component" value="Unassembled WGS sequence"/>
</dbReference>
<name>A0A3M6V2G4_POCDA</name>
<evidence type="ECO:0000313" key="1">
    <source>
        <dbReference type="EMBL" id="RMX60077.1"/>
    </source>
</evidence>